<dbReference type="Proteomes" id="UP001596398">
    <property type="component" value="Unassembled WGS sequence"/>
</dbReference>
<evidence type="ECO:0000313" key="4">
    <source>
        <dbReference type="Proteomes" id="UP001596398"/>
    </source>
</evidence>
<evidence type="ECO:0000313" key="3">
    <source>
        <dbReference type="EMBL" id="MFC7235937.1"/>
    </source>
</evidence>
<protein>
    <submittedName>
        <fullName evidence="3">Glycosyltransferase family 4 protein</fullName>
        <ecNumber evidence="3">2.4.-.-</ecNumber>
    </submittedName>
</protein>
<dbReference type="CDD" id="cd03801">
    <property type="entry name" value="GT4_PimA-like"/>
    <property type="match status" value="1"/>
</dbReference>
<dbReference type="GO" id="GO:0016757">
    <property type="term" value="F:glycosyltransferase activity"/>
    <property type="evidence" value="ECO:0007669"/>
    <property type="project" value="UniProtKB-KW"/>
</dbReference>
<keyword evidence="3" id="KW-0328">Glycosyltransferase</keyword>
<dbReference type="AlphaFoldDB" id="A0ABD5ZQU4"/>
<dbReference type="InterPro" id="IPR050194">
    <property type="entry name" value="Glycosyltransferase_grp1"/>
</dbReference>
<dbReference type="EMBL" id="JBHTAP010000001">
    <property type="protein sequence ID" value="MFC7235937.1"/>
    <property type="molecule type" value="Genomic_DNA"/>
</dbReference>
<organism evidence="3 4">
    <name type="scientific">Halosegnis marinus</name>
    <dbReference type="NCBI Taxonomy" id="3034023"/>
    <lineage>
        <taxon>Archaea</taxon>
        <taxon>Methanobacteriati</taxon>
        <taxon>Methanobacteriota</taxon>
        <taxon>Stenosarchaea group</taxon>
        <taxon>Halobacteria</taxon>
        <taxon>Halobacteriales</taxon>
        <taxon>Natronomonadaceae</taxon>
        <taxon>Halosegnis</taxon>
    </lineage>
</organism>
<gene>
    <name evidence="3" type="ORF">ACFQJ4_11475</name>
</gene>
<dbReference type="EC" id="2.4.-.-" evidence="3"/>
<accession>A0ABD5ZQU4</accession>
<dbReference type="SUPFAM" id="SSF53756">
    <property type="entry name" value="UDP-Glycosyltransferase/glycogen phosphorylase"/>
    <property type="match status" value="1"/>
</dbReference>
<feature type="domain" description="Glycosyl transferase family 1" evidence="1">
    <location>
        <begin position="157"/>
        <end position="313"/>
    </location>
</feature>
<evidence type="ECO:0000259" key="2">
    <source>
        <dbReference type="Pfam" id="PF13439"/>
    </source>
</evidence>
<dbReference type="PANTHER" id="PTHR45947">
    <property type="entry name" value="SULFOQUINOVOSYL TRANSFERASE SQD2"/>
    <property type="match status" value="1"/>
</dbReference>
<dbReference type="InterPro" id="IPR028098">
    <property type="entry name" value="Glyco_trans_4-like_N"/>
</dbReference>
<feature type="domain" description="Glycosyltransferase subfamily 4-like N-terminal" evidence="2">
    <location>
        <begin position="43"/>
        <end position="137"/>
    </location>
</feature>
<evidence type="ECO:0000259" key="1">
    <source>
        <dbReference type="Pfam" id="PF00534"/>
    </source>
</evidence>
<name>A0ABD5ZQU4_9EURY</name>
<keyword evidence="4" id="KW-1185">Reference proteome</keyword>
<keyword evidence="3" id="KW-0808">Transferase</keyword>
<comment type="caution">
    <text evidence="3">The sequence shown here is derived from an EMBL/GenBank/DDBJ whole genome shotgun (WGS) entry which is preliminary data.</text>
</comment>
<dbReference type="InterPro" id="IPR001296">
    <property type="entry name" value="Glyco_trans_1"/>
</dbReference>
<dbReference type="Pfam" id="PF13439">
    <property type="entry name" value="Glyco_transf_4"/>
    <property type="match status" value="1"/>
</dbReference>
<sequence length="340" mass="37895">MRVSHYFEWERFVTGGQAQSVRNQRRVMDDHGIEYTTKPDLSADLLHLNNMGPRSTYYAARARRAGVPVVAHTHQTAADFENSFAFSNVLAKPMRPYLERAYSLADVLVCPSEHNRAVVAEYTDTPTRVISNGFDPAKLAGHDDPALRQEYLDRYDLDPPVVFNVAHVLERKGLATFVETARRMPDTDFVWFGYLNPTGGFLGQFLQSSASKRLVESAPENCTFTGYVEDIAGAFAAGDVFYFPTHNENEGMALLEAMSVGAPPVVRSIDTYEWLAEGETCRKADSVEGFEAALRDLLDDPDERERIGANAREKSADFTLDTVGESLVGLYRDLTENATD</sequence>
<reference evidence="3 4" key="1">
    <citation type="journal article" date="2019" name="Int. J. Syst. Evol. Microbiol.">
        <title>The Global Catalogue of Microorganisms (GCM) 10K type strain sequencing project: providing services to taxonomists for standard genome sequencing and annotation.</title>
        <authorList>
            <consortium name="The Broad Institute Genomics Platform"/>
            <consortium name="The Broad Institute Genome Sequencing Center for Infectious Disease"/>
            <person name="Wu L."/>
            <person name="Ma J."/>
        </authorList>
    </citation>
    <scope>NUCLEOTIDE SEQUENCE [LARGE SCALE GENOMIC DNA]</scope>
    <source>
        <strain evidence="3 4">DT85</strain>
    </source>
</reference>
<proteinExistence type="predicted"/>
<dbReference type="PANTHER" id="PTHR45947:SF3">
    <property type="entry name" value="SULFOQUINOVOSYL TRANSFERASE SQD2"/>
    <property type="match status" value="1"/>
</dbReference>
<dbReference type="RefSeq" id="WP_276234080.1">
    <property type="nucleotide sequence ID" value="NZ_CP119802.1"/>
</dbReference>
<dbReference type="GeneID" id="79267638"/>
<dbReference type="Gene3D" id="3.40.50.2000">
    <property type="entry name" value="Glycogen Phosphorylase B"/>
    <property type="match status" value="2"/>
</dbReference>
<dbReference type="Pfam" id="PF00534">
    <property type="entry name" value="Glycos_transf_1"/>
    <property type="match status" value="1"/>
</dbReference>